<dbReference type="Pfam" id="PF22936">
    <property type="entry name" value="Pol_BBD"/>
    <property type="match status" value="1"/>
</dbReference>
<dbReference type="Gene3D" id="3.30.420.10">
    <property type="entry name" value="Ribonuclease H-like superfamily/Ribonuclease H"/>
    <property type="match status" value="1"/>
</dbReference>
<dbReference type="EMBL" id="QGNW01000294">
    <property type="protein sequence ID" value="RVW78572.1"/>
    <property type="molecule type" value="Genomic_DNA"/>
</dbReference>
<proteinExistence type="predicted"/>
<dbReference type="PANTHER" id="PTHR11439:SF524">
    <property type="entry name" value="RNA-DIRECTED DNA POLYMERASE, PROTEIN KINASE RLK-PELLE-DLSV FAMILY"/>
    <property type="match status" value="1"/>
</dbReference>
<feature type="domain" description="Integrase catalytic" evidence="3">
    <location>
        <begin position="570"/>
        <end position="747"/>
    </location>
</feature>
<dbReference type="InterPro" id="IPR025724">
    <property type="entry name" value="GAG-pre-integrase_dom"/>
</dbReference>
<name>A0A438H284_VITVI</name>
<dbReference type="PANTHER" id="PTHR11439">
    <property type="entry name" value="GAG-POL-RELATED RETROTRANSPOSON"/>
    <property type="match status" value="1"/>
</dbReference>
<dbReference type="Pfam" id="PF14223">
    <property type="entry name" value="Retrotran_gag_2"/>
    <property type="match status" value="1"/>
</dbReference>
<dbReference type="CDD" id="cd09272">
    <property type="entry name" value="RNase_HI_RT_Ty1"/>
    <property type="match status" value="1"/>
</dbReference>
<protein>
    <submittedName>
        <fullName evidence="4">Retrovirus-related Pol polyprotein from transposon TNT 1-94</fullName>
    </submittedName>
</protein>
<keyword evidence="1" id="KW-0645">Protease</keyword>
<keyword evidence="1" id="KW-0378">Hydrolase</keyword>
<dbReference type="GO" id="GO:0004190">
    <property type="term" value="F:aspartic-type endopeptidase activity"/>
    <property type="evidence" value="ECO:0007669"/>
    <property type="project" value="UniProtKB-KW"/>
</dbReference>
<reference evidence="4 5" key="1">
    <citation type="journal article" date="2018" name="PLoS Genet.">
        <title>Population sequencing reveals clonal diversity and ancestral inbreeding in the grapevine cultivar Chardonnay.</title>
        <authorList>
            <person name="Roach M.J."/>
            <person name="Johnson D.L."/>
            <person name="Bohlmann J."/>
            <person name="van Vuuren H.J."/>
            <person name="Jones S.J."/>
            <person name="Pretorius I.S."/>
            <person name="Schmidt S.A."/>
            <person name="Borneman A.R."/>
        </authorList>
    </citation>
    <scope>NUCLEOTIDE SEQUENCE [LARGE SCALE GENOMIC DNA]</scope>
    <source>
        <strain evidence="5">cv. Chardonnay</strain>
        <tissue evidence="4">Leaf</tissue>
    </source>
</reference>
<dbReference type="Pfam" id="PF13976">
    <property type="entry name" value="gag_pre-integrs"/>
    <property type="match status" value="1"/>
</dbReference>
<keyword evidence="1" id="KW-0064">Aspartyl protease</keyword>
<evidence type="ECO:0000313" key="4">
    <source>
        <dbReference type="EMBL" id="RVW78572.1"/>
    </source>
</evidence>
<feature type="compositionally biased region" description="Polar residues" evidence="2">
    <location>
        <begin position="1526"/>
        <end position="1538"/>
    </location>
</feature>
<accession>A0A438H284</accession>
<dbReference type="PROSITE" id="PS50994">
    <property type="entry name" value="INTEGRASE"/>
    <property type="match status" value="1"/>
</dbReference>
<feature type="compositionally biased region" description="Basic and acidic residues" evidence="2">
    <location>
        <begin position="7"/>
        <end position="21"/>
    </location>
</feature>
<evidence type="ECO:0000313" key="5">
    <source>
        <dbReference type="Proteomes" id="UP000288805"/>
    </source>
</evidence>
<sequence length="1538" mass="172824">MNCGTQRSDKVDNYGSDKAENSHNSCYNSGEKLKDEEVSMATTSTRNAPCLQMTMTSLSLNVGNFITLKLSPTNYPLWREQALALAESQELLGHLTNEDPAPPQYTIPDFNNTPTAETSAPRKTEAYIAWRKADRLLRGWIIGTLSEETLGLAVGLDTANDVWEALKNAYAEDSQEQEFTLRQQVTYLRKEDDKTIGEHIRTFKSLCDSLAAIGKPVPDKEKVFCLLTSLGPQYETFTTTMLKPPRPSYSELVSQLQSLDQRRNWFSNHANAAHATPQMAFYGQQQQRYPQFSTGYQGFTSTGRGFQAQQSKDQNRGYLSNPTSSTQQRRPPPPGERRMTPVERDLYREEKCQYCGMVGHIAKICWWVPKKPTQQDDIPQALAALTLDNTIAETEWTSDTGASNHMTGKQGMLTNIRNYSGSDSVLIGDGSSLPILGIGDSSIKQRNKVLPLHDVLLVPHLKKNLLSVSQLTTQFPVNCEFTNVDFCVKERQTGHPMITGRRKGDLYVLPNSSELYFSHRFKSGSADIWHQRLGHPQFSALQFLKNKGLIDVIGNVKSEHICDSCQLGKLSRLPFSYSKHLSSSIFEKIHCDLWGPAPILSVGKFRYYACLVDDFSKYTWIIPLQHKSDFVNAYLAFEQYVNRQFNKKIKVFHSDGGGEFINFKLSSHFLSTGIIHQVSCPYTPEQTGMVERRHRIIRELGMTMLFHSGAPLFLWVEAFSTAVYLINRLPSSALNSETPYFALHGTHPDYTSLRVFGSKCFPYTWDTRQHKFDPKTVLCIFVGYSDKHKGYKCFQPSSKKFFISRHVVFDELFFPYKNTQNQSMVPPTSHVISIFDSWLPHINSPHSVAIESQPLTPPCTSPLPTIPLLTSISNSVAGSSTNATSQPETVVLPPLQVELYEQSFNTPPNAIEPNQLGLQSPTHQKQPPQPQPAPSMITRSQRGIIKPNPKYALTSTTNSTSIPREPHNIRAALAHPGWKTAMDEELQALHTNKTWVLVPRTSDMHVIGSKWVFKPKLKPNGSLDRLKARVVAKGYHQVDGLDYTETFSPVIKPGTIRMVLTIALIKKWPIRQLDVKNAFLHGLISKDIHMEQPPGMADLEHPTHVCKLQKALYGLKQAPRAWFDRFSAFLLKYGFFCSLANPSLFIFHSNLGPLILLLYVDDILLTGSSTALVSTFIQLLSSEFAMKDLGQIHYFLGIEISQTADGLHLSQSHYALTILERANMVDCKPMSTPLEAKTKTSPNNVLLEDPSYFRGLVGALQYLTLTRPDLSYSVNYASQFMHAPTLVHLKMVRRILRYVKGTIDIGLHFTSHTTLDLCAFSDADWAGCPTTRRSIIGYCTFLGENLISWCAKKQHTISRSSTEAEYRAMAHTAAELTWMSFILNDLHVPLASTPTLYCDNTSALHMTINPVFHARSKHIELDYHFVRERVALGLLVTQHISTEKQVADLFTKPMSKAALSKFQTKLCLQPRHSLREGIGTTQQHLGVNCGTQRSDKVDNYGSDKAENSHNSCYNSGEKLKDEEVSMATTSTRNGSLTS</sequence>
<gene>
    <name evidence="4" type="primary">POLX_2668</name>
    <name evidence="4" type="ORF">CK203_049817</name>
</gene>
<dbReference type="Proteomes" id="UP000288805">
    <property type="component" value="Unassembled WGS sequence"/>
</dbReference>
<evidence type="ECO:0000256" key="1">
    <source>
        <dbReference type="ARBA" id="ARBA00022750"/>
    </source>
</evidence>
<feature type="compositionally biased region" description="Polar residues" evidence="2">
    <location>
        <begin position="300"/>
        <end position="328"/>
    </location>
</feature>
<dbReference type="GO" id="GO:0015074">
    <property type="term" value="P:DNA integration"/>
    <property type="evidence" value="ECO:0007669"/>
    <property type="project" value="InterPro"/>
</dbReference>
<feature type="region of interest" description="Disordered" evidence="2">
    <location>
        <begin position="905"/>
        <end position="937"/>
    </location>
</feature>
<dbReference type="Pfam" id="PF25597">
    <property type="entry name" value="SH3_retrovirus"/>
    <property type="match status" value="1"/>
</dbReference>
<dbReference type="InterPro" id="IPR054722">
    <property type="entry name" value="PolX-like_BBD"/>
</dbReference>
<dbReference type="InterPro" id="IPR057670">
    <property type="entry name" value="SH3_retrovirus"/>
</dbReference>
<dbReference type="Pfam" id="PF00665">
    <property type="entry name" value="rve"/>
    <property type="match status" value="1"/>
</dbReference>
<dbReference type="InterPro" id="IPR001584">
    <property type="entry name" value="Integrase_cat-core"/>
</dbReference>
<dbReference type="SUPFAM" id="SSF53098">
    <property type="entry name" value="Ribonuclease H-like"/>
    <property type="match status" value="1"/>
</dbReference>
<dbReference type="GO" id="GO:0003676">
    <property type="term" value="F:nucleic acid binding"/>
    <property type="evidence" value="ECO:0007669"/>
    <property type="project" value="InterPro"/>
</dbReference>
<feature type="region of interest" description="Disordered" evidence="2">
    <location>
        <begin position="300"/>
        <end position="342"/>
    </location>
</feature>
<dbReference type="SUPFAM" id="SSF56672">
    <property type="entry name" value="DNA/RNA polymerases"/>
    <property type="match status" value="1"/>
</dbReference>
<dbReference type="InterPro" id="IPR012337">
    <property type="entry name" value="RNaseH-like_sf"/>
</dbReference>
<dbReference type="Pfam" id="PF07727">
    <property type="entry name" value="RVT_2"/>
    <property type="match status" value="1"/>
</dbReference>
<evidence type="ECO:0000259" key="3">
    <source>
        <dbReference type="PROSITE" id="PS50994"/>
    </source>
</evidence>
<feature type="region of interest" description="Disordered" evidence="2">
    <location>
        <begin position="1"/>
        <end position="30"/>
    </location>
</feature>
<dbReference type="InterPro" id="IPR013103">
    <property type="entry name" value="RVT_2"/>
</dbReference>
<feature type="region of interest" description="Disordered" evidence="2">
    <location>
        <begin position="1498"/>
        <end position="1538"/>
    </location>
</feature>
<dbReference type="InterPro" id="IPR043502">
    <property type="entry name" value="DNA/RNA_pol_sf"/>
</dbReference>
<feature type="compositionally biased region" description="Basic and acidic residues" evidence="2">
    <location>
        <begin position="1498"/>
        <end position="1507"/>
    </location>
</feature>
<dbReference type="InterPro" id="IPR036397">
    <property type="entry name" value="RNaseH_sf"/>
</dbReference>
<organism evidence="4 5">
    <name type="scientific">Vitis vinifera</name>
    <name type="common">Grape</name>
    <dbReference type="NCBI Taxonomy" id="29760"/>
    <lineage>
        <taxon>Eukaryota</taxon>
        <taxon>Viridiplantae</taxon>
        <taxon>Streptophyta</taxon>
        <taxon>Embryophyta</taxon>
        <taxon>Tracheophyta</taxon>
        <taxon>Spermatophyta</taxon>
        <taxon>Magnoliopsida</taxon>
        <taxon>eudicotyledons</taxon>
        <taxon>Gunneridae</taxon>
        <taxon>Pentapetalae</taxon>
        <taxon>rosids</taxon>
        <taxon>Vitales</taxon>
        <taxon>Vitaceae</taxon>
        <taxon>Viteae</taxon>
        <taxon>Vitis</taxon>
    </lineage>
</organism>
<evidence type="ECO:0000256" key="2">
    <source>
        <dbReference type="SAM" id="MobiDB-lite"/>
    </source>
</evidence>
<comment type="caution">
    <text evidence="4">The sequence shown here is derived from an EMBL/GenBank/DDBJ whole genome shotgun (WGS) entry which is preliminary data.</text>
</comment>